<protein>
    <recommendedName>
        <fullName evidence="2">DH domain-containing protein</fullName>
    </recommendedName>
</protein>
<dbReference type="InterPro" id="IPR000219">
    <property type="entry name" value="DH_dom"/>
</dbReference>
<feature type="region of interest" description="Disordered" evidence="1">
    <location>
        <begin position="93"/>
        <end position="156"/>
    </location>
</feature>
<feature type="domain" description="DH" evidence="2">
    <location>
        <begin position="475"/>
        <end position="545"/>
    </location>
</feature>
<accession>A0A482X944</accession>
<gene>
    <name evidence="3" type="ORF">LSTR_LSTR004338</name>
</gene>
<proteinExistence type="predicted"/>
<dbReference type="GO" id="GO:0005085">
    <property type="term" value="F:guanyl-nucleotide exchange factor activity"/>
    <property type="evidence" value="ECO:0007669"/>
    <property type="project" value="InterPro"/>
</dbReference>
<dbReference type="SUPFAM" id="SSF48065">
    <property type="entry name" value="DBL homology domain (DH-domain)"/>
    <property type="match status" value="1"/>
</dbReference>
<dbReference type="GO" id="GO:0030139">
    <property type="term" value="C:endocytic vesicle"/>
    <property type="evidence" value="ECO:0007669"/>
    <property type="project" value="TreeGrafter"/>
</dbReference>
<keyword evidence="4" id="KW-1185">Reference proteome</keyword>
<dbReference type="InterPro" id="IPR040181">
    <property type="entry name" value="PKHG5/7"/>
</dbReference>
<evidence type="ECO:0000313" key="3">
    <source>
        <dbReference type="EMBL" id="RZF42189.1"/>
    </source>
</evidence>
<dbReference type="Proteomes" id="UP000291343">
    <property type="component" value="Unassembled WGS sequence"/>
</dbReference>
<feature type="compositionally biased region" description="Basic residues" evidence="1">
    <location>
        <begin position="136"/>
        <end position="145"/>
    </location>
</feature>
<dbReference type="InParanoid" id="A0A482X944"/>
<feature type="compositionally biased region" description="Polar residues" evidence="1">
    <location>
        <begin position="359"/>
        <end position="368"/>
    </location>
</feature>
<feature type="non-terminal residue" evidence="3">
    <location>
        <position position="545"/>
    </location>
</feature>
<dbReference type="GO" id="GO:0043542">
    <property type="term" value="P:endothelial cell migration"/>
    <property type="evidence" value="ECO:0007669"/>
    <property type="project" value="TreeGrafter"/>
</dbReference>
<dbReference type="PANTHER" id="PTHR13217:SF11">
    <property type="entry name" value="PLECKSTRIN HOMOLOGY DOMAIN-CONTAINING FAMILY G MEMBER 5"/>
    <property type="match status" value="1"/>
</dbReference>
<dbReference type="GO" id="GO:0030424">
    <property type="term" value="C:axon"/>
    <property type="evidence" value="ECO:0007669"/>
    <property type="project" value="TreeGrafter"/>
</dbReference>
<dbReference type="GO" id="GO:0007266">
    <property type="term" value="P:Rho protein signal transduction"/>
    <property type="evidence" value="ECO:0007669"/>
    <property type="project" value="TreeGrafter"/>
</dbReference>
<dbReference type="PROSITE" id="PS50010">
    <property type="entry name" value="DH_2"/>
    <property type="match status" value="1"/>
</dbReference>
<name>A0A482X944_LAOST</name>
<evidence type="ECO:0000313" key="4">
    <source>
        <dbReference type="Proteomes" id="UP000291343"/>
    </source>
</evidence>
<dbReference type="STRING" id="195883.A0A482X944"/>
<dbReference type="InterPro" id="IPR035899">
    <property type="entry name" value="DBL_dom_sf"/>
</dbReference>
<comment type="caution">
    <text evidence="3">The sequence shown here is derived from an EMBL/GenBank/DDBJ whole genome shotgun (WGS) entry which is preliminary data.</text>
</comment>
<feature type="compositionally biased region" description="Polar residues" evidence="1">
    <location>
        <begin position="93"/>
        <end position="102"/>
    </location>
</feature>
<evidence type="ECO:0000259" key="2">
    <source>
        <dbReference type="PROSITE" id="PS50010"/>
    </source>
</evidence>
<dbReference type="OrthoDB" id="5585231at2759"/>
<dbReference type="Pfam" id="PF00621">
    <property type="entry name" value="RhoGEF"/>
    <property type="match status" value="1"/>
</dbReference>
<dbReference type="Gene3D" id="1.20.900.10">
    <property type="entry name" value="Dbl homology (DH) domain"/>
    <property type="match status" value="1"/>
</dbReference>
<sequence length="545" mass="61359">MRMTLSAQLEALNNSSRIRASGSATTMEAPSKKVKNAECEGASGSEFSYIRRKLYQLRSGRWRKEKSPLASDGLTRSHSLGRVDMIHCREQWSGSSLPSLDENSVRDENSGQTDPVEPTEASPAQSEHAASSPIVRLRKKQHSFSHRNEVDGTYRRSRPQSYAGLEHYHLDNAIDPVVTKPASVEALHAVREPVKLRRTESQNEPKKTRTLSSFIHRSFSGLYEGRSRSLTQMEALEPETVFREDTAARLVVPPPTQRRRPLARSQVSSSEYFSVSFDLGAGSNSENENNEFLIAAKGTSLAAALSSVCRRRGIELEDVNVYLESCKNPPLPPLTTETSWLGGKHIVIKSKEERKDSKTSTITKSGQLSLGKHQGSCRRKSGRFSSTSIEETTGSDTTDFNRASGKSRQRWSGLFSNSKDTKMGLLVEFLNNYSKHGIPLLTDTVEDLEEALYNLEEDWRYAVKDVYTLGEKVQQQQTAIWELIQTELAYIRSLKVVNDFFLSCLTNLQNENILTEIDKSKLFSNIGEIFMVNRNFWCNHMFPML</sequence>
<dbReference type="GO" id="GO:0005886">
    <property type="term" value="C:plasma membrane"/>
    <property type="evidence" value="ECO:0007669"/>
    <property type="project" value="TreeGrafter"/>
</dbReference>
<dbReference type="SMR" id="A0A482X944"/>
<dbReference type="AlphaFoldDB" id="A0A482X944"/>
<reference evidence="3 4" key="1">
    <citation type="journal article" date="2017" name="Gigascience">
        <title>Genome sequence of the small brown planthopper, Laodelphax striatellus.</title>
        <authorList>
            <person name="Zhu J."/>
            <person name="Jiang F."/>
            <person name="Wang X."/>
            <person name="Yang P."/>
            <person name="Bao Y."/>
            <person name="Zhao W."/>
            <person name="Wang W."/>
            <person name="Lu H."/>
            <person name="Wang Q."/>
            <person name="Cui N."/>
            <person name="Li J."/>
            <person name="Chen X."/>
            <person name="Luo L."/>
            <person name="Yu J."/>
            <person name="Kang L."/>
            <person name="Cui F."/>
        </authorList>
    </citation>
    <scope>NUCLEOTIDE SEQUENCE [LARGE SCALE GENOMIC DNA]</scope>
    <source>
        <strain evidence="3">Lst14</strain>
    </source>
</reference>
<dbReference type="EMBL" id="QKKF02015335">
    <property type="protein sequence ID" value="RZF42189.1"/>
    <property type="molecule type" value="Genomic_DNA"/>
</dbReference>
<evidence type="ECO:0000256" key="1">
    <source>
        <dbReference type="SAM" id="MobiDB-lite"/>
    </source>
</evidence>
<dbReference type="PANTHER" id="PTHR13217">
    <property type="entry name" value="PLECKSTRIN HOMOLOGY DOMAIN-CONTAINING FAMILY G MEMBER 7"/>
    <property type="match status" value="1"/>
</dbReference>
<feature type="compositionally biased region" description="Polar residues" evidence="1">
    <location>
        <begin position="383"/>
        <end position="404"/>
    </location>
</feature>
<organism evidence="3 4">
    <name type="scientific">Laodelphax striatellus</name>
    <name type="common">Small brown planthopper</name>
    <name type="synonym">Delphax striatella</name>
    <dbReference type="NCBI Taxonomy" id="195883"/>
    <lineage>
        <taxon>Eukaryota</taxon>
        <taxon>Metazoa</taxon>
        <taxon>Ecdysozoa</taxon>
        <taxon>Arthropoda</taxon>
        <taxon>Hexapoda</taxon>
        <taxon>Insecta</taxon>
        <taxon>Pterygota</taxon>
        <taxon>Neoptera</taxon>
        <taxon>Paraneoptera</taxon>
        <taxon>Hemiptera</taxon>
        <taxon>Auchenorrhyncha</taxon>
        <taxon>Fulgoroidea</taxon>
        <taxon>Delphacidae</taxon>
        <taxon>Criomorphinae</taxon>
        <taxon>Laodelphax</taxon>
    </lineage>
</organism>
<feature type="region of interest" description="Disordered" evidence="1">
    <location>
        <begin position="352"/>
        <end position="404"/>
    </location>
</feature>